<keyword evidence="2" id="KW-0378">Hydrolase</keyword>
<dbReference type="SUPFAM" id="SSF53187">
    <property type="entry name" value="Zn-dependent exopeptidases"/>
    <property type="match status" value="1"/>
</dbReference>
<evidence type="ECO:0000256" key="3">
    <source>
        <dbReference type="PIRSR" id="PIRSR037238-1"/>
    </source>
</evidence>
<evidence type="ECO:0000256" key="2">
    <source>
        <dbReference type="ARBA" id="ARBA00022801"/>
    </source>
</evidence>
<keyword evidence="6" id="KW-1185">Reference proteome</keyword>
<evidence type="ECO:0000259" key="4">
    <source>
        <dbReference type="Pfam" id="PF07687"/>
    </source>
</evidence>
<dbReference type="AlphaFoldDB" id="A0A3B0CP50"/>
<feature type="domain" description="Peptidase M20 dimerisation" evidence="4">
    <location>
        <begin position="178"/>
        <end position="279"/>
    </location>
</feature>
<feature type="active site" evidence="3">
    <location>
        <position position="82"/>
    </location>
</feature>
<dbReference type="PANTHER" id="PTHR43808">
    <property type="entry name" value="ACETYLORNITHINE DEACETYLASE"/>
    <property type="match status" value="1"/>
</dbReference>
<dbReference type="InterPro" id="IPR017150">
    <property type="entry name" value="Pept_M20_glutamate_carboxypep"/>
</dbReference>
<accession>A0A3B0CP50</accession>
<keyword evidence="1" id="KW-0479">Metal-binding</keyword>
<dbReference type="InterPro" id="IPR036264">
    <property type="entry name" value="Bact_exopeptidase_dim_dom"/>
</dbReference>
<name>A0A3B0CP50_9BACL</name>
<dbReference type="GO" id="GO:0046872">
    <property type="term" value="F:metal ion binding"/>
    <property type="evidence" value="ECO:0007669"/>
    <property type="project" value="UniProtKB-KW"/>
</dbReference>
<dbReference type="Gene3D" id="3.30.70.360">
    <property type="match status" value="1"/>
</dbReference>
<evidence type="ECO:0000313" key="5">
    <source>
        <dbReference type="EMBL" id="RKN86388.1"/>
    </source>
</evidence>
<dbReference type="EMBL" id="RBAH01000002">
    <property type="protein sequence ID" value="RKN86388.1"/>
    <property type="molecule type" value="Genomic_DNA"/>
</dbReference>
<dbReference type="CDD" id="cd03885">
    <property type="entry name" value="M20_CPDG2"/>
    <property type="match status" value="1"/>
</dbReference>
<dbReference type="Pfam" id="PF07687">
    <property type="entry name" value="M20_dimer"/>
    <property type="match status" value="1"/>
</dbReference>
<evidence type="ECO:0000256" key="1">
    <source>
        <dbReference type="ARBA" id="ARBA00022723"/>
    </source>
</evidence>
<organism evidence="5 6">
    <name type="scientific">Paenibacillus ginsengarvi</name>
    <dbReference type="NCBI Taxonomy" id="400777"/>
    <lineage>
        <taxon>Bacteria</taxon>
        <taxon>Bacillati</taxon>
        <taxon>Bacillota</taxon>
        <taxon>Bacilli</taxon>
        <taxon>Bacillales</taxon>
        <taxon>Paenibacillaceae</taxon>
        <taxon>Paenibacillus</taxon>
    </lineage>
</organism>
<reference evidence="5 6" key="1">
    <citation type="journal article" date="2007" name="Int. J. Syst. Evol. Microbiol.">
        <title>Paenibacillus ginsengarvi sp. nov., isolated from soil from ginseng cultivation.</title>
        <authorList>
            <person name="Yoon M.H."/>
            <person name="Ten L.N."/>
            <person name="Im W.T."/>
        </authorList>
    </citation>
    <scope>NUCLEOTIDE SEQUENCE [LARGE SCALE GENOMIC DNA]</scope>
    <source>
        <strain evidence="5 6">KCTC 13059</strain>
    </source>
</reference>
<feature type="active site" description="Proton acceptor" evidence="3">
    <location>
        <position position="143"/>
    </location>
</feature>
<proteinExistence type="predicted"/>
<dbReference type="InterPro" id="IPR050072">
    <property type="entry name" value="Peptidase_M20A"/>
</dbReference>
<dbReference type="OrthoDB" id="9783294at2"/>
<gene>
    <name evidence="5" type="ORF">D7M11_04405</name>
</gene>
<sequence>MQSTFLEARKADMLDLLEKLVNIDSGTFYKAGVDRVGQVLASAFQALGFQVVVDRQSERGDHLIIVHPEAMHPSILIIGHLDTVFPVGTARSRPFSYDESFAYGPGVYDMKASLVMSLFAIQSLIEAGDESFKRIKIILNSDEEHGSIYSRELIKRESAGIKFALIIEPSDMTGKLITGRRGGGKFELHVTGRAAHSGEEPEKGRSAIGELAHKIIQLHGLTDPHAGVHVNVGVVSGGTTSNTIAAHANASIDVRMETPDQAIELERKIKHICSTATIEGTTLVLEGGITRQPMIKNANSEHLLNIVQEEAMQLGESLTDKKVGSGSDGNLTAAIGIATIDALGPRGGNAHTADEFLVIESLIPRTILLANLVKRLSLE</sequence>
<dbReference type="PIRSF" id="PIRSF037238">
    <property type="entry name" value="Carboxypeptidase_G2"/>
    <property type="match status" value="1"/>
</dbReference>
<dbReference type="GO" id="GO:0016787">
    <property type="term" value="F:hydrolase activity"/>
    <property type="evidence" value="ECO:0007669"/>
    <property type="project" value="UniProtKB-KW"/>
</dbReference>
<protein>
    <submittedName>
        <fullName evidence="5">M20 family peptidase</fullName>
    </submittedName>
</protein>
<dbReference type="InterPro" id="IPR011650">
    <property type="entry name" value="Peptidase_M20_dimer"/>
</dbReference>
<dbReference type="PANTHER" id="PTHR43808:SF9">
    <property type="entry name" value="BLL0789 PROTEIN"/>
    <property type="match status" value="1"/>
</dbReference>
<dbReference type="Pfam" id="PF01546">
    <property type="entry name" value="Peptidase_M20"/>
    <property type="match status" value="1"/>
</dbReference>
<comment type="caution">
    <text evidence="5">The sequence shown here is derived from an EMBL/GenBank/DDBJ whole genome shotgun (WGS) entry which is preliminary data.</text>
</comment>
<dbReference type="InterPro" id="IPR002933">
    <property type="entry name" value="Peptidase_M20"/>
</dbReference>
<dbReference type="Gene3D" id="3.40.630.10">
    <property type="entry name" value="Zn peptidases"/>
    <property type="match status" value="1"/>
</dbReference>
<dbReference type="Proteomes" id="UP000282311">
    <property type="component" value="Unassembled WGS sequence"/>
</dbReference>
<dbReference type="SUPFAM" id="SSF55031">
    <property type="entry name" value="Bacterial exopeptidase dimerisation domain"/>
    <property type="match status" value="1"/>
</dbReference>
<evidence type="ECO:0000313" key="6">
    <source>
        <dbReference type="Proteomes" id="UP000282311"/>
    </source>
</evidence>